<evidence type="ECO:0000256" key="6">
    <source>
        <dbReference type="SAM" id="SignalP"/>
    </source>
</evidence>
<dbReference type="AlphaFoldDB" id="A0A6I6JMN9"/>
<protein>
    <submittedName>
        <fullName evidence="9">RagB/SusD family nutrient uptake outer membrane protein</fullName>
    </submittedName>
</protein>
<reference evidence="9 10" key="1">
    <citation type="submission" date="2019-11" db="EMBL/GenBank/DDBJ databases">
        <authorList>
            <person name="Zheng R.K."/>
            <person name="Sun C.M."/>
        </authorList>
    </citation>
    <scope>NUCLEOTIDE SEQUENCE [LARGE SCALE GENOMIC DNA]</scope>
    <source>
        <strain evidence="9 10">WC007</strain>
    </source>
</reference>
<dbReference type="Proteomes" id="UP000428260">
    <property type="component" value="Chromosome"/>
</dbReference>
<organism evidence="9 10">
    <name type="scientific">Maribellus comscasis</name>
    <dbReference type="NCBI Taxonomy" id="2681766"/>
    <lineage>
        <taxon>Bacteria</taxon>
        <taxon>Pseudomonadati</taxon>
        <taxon>Bacteroidota</taxon>
        <taxon>Bacteroidia</taxon>
        <taxon>Marinilabiliales</taxon>
        <taxon>Prolixibacteraceae</taxon>
        <taxon>Maribellus</taxon>
    </lineage>
</organism>
<evidence type="ECO:0000256" key="1">
    <source>
        <dbReference type="ARBA" id="ARBA00004442"/>
    </source>
</evidence>
<dbReference type="RefSeq" id="WP_158865052.1">
    <property type="nucleotide sequence ID" value="NZ_CP046401.1"/>
</dbReference>
<dbReference type="InterPro" id="IPR011990">
    <property type="entry name" value="TPR-like_helical_dom_sf"/>
</dbReference>
<dbReference type="InterPro" id="IPR012944">
    <property type="entry name" value="SusD_RagB_dom"/>
</dbReference>
<dbReference type="KEGG" id="mcos:GM418_08430"/>
<dbReference type="GO" id="GO:0009279">
    <property type="term" value="C:cell outer membrane"/>
    <property type="evidence" value="ECO:0007669"/>
    <property type="project" value="UniProtKB-SubCell"/>
</dbReference>
<comment type="subcellular location">
    <subcellularLocation>
        <location evidence="1">Cell outer membrane</location>
    </subcellularLocation>
</comment>
<dbReference type="EMBL" id="CP046401">
    <property type="protein sequence ID" value="QGY43681.1"/>
    <property type="molecule type" value="Genomic_DNA"/>
</dbReference>
<feature type="signal peptide" evidence="6">
    <location>
        <begin position="1"/>
        <end position="21"/>
    </location>
</feature>
<dbReference type="SUPFAM" id="SSF48452">
    <property type="entry name" value="TPR-like"/>
    <property type="match status" value="1"/>
</dbReference>
<keyword evidence="4" id="KW-0472">Membrane</keyword>
<evidence type="ECO:0000256" key="2">
    <source>
        <dbReference type="ARBA" id="ARBA00006275"/>
    </source>
</evidence>
<evidence type="ECO:0000256" key="5">
    <source>
        <dbReference type="ARBA" id="ARBA00023237"/>
    </source>
</evidence>
<dbReference type="InterPro" id="IPR033985">
    <property type="entry name" value="SusD-like_N"/>
</dbReference>
<evidence type="ECO:0000256" key="3">
    <source>
        <dbReference type="ARBA" id="ARBA00022729"/>
    </source>
</evidence>
<sequence>MKNLLKIIIATLILVSHFSCNDLTETVYSELTEDGYNYTSDEIYSVIGPVYQNLRGLHSHSGFSIMQESTTDILVMPANASGWDDGGIYKKMHLHTWNSEAPQVKNLWAKLYPGVLHANRIIEQLEGDVVPVPSDLSKESLIAEMKVARAFYYWLLIDNFGDVPFVTTTSQELPSSTTREDIFQSIVSDITTSLSQLSDENSTLMYGRFNKWSAKTLLANLYLNAEVYTGTAEWDKCISECNDIISSDKYALEQNYADCFTANNENSTETIFAIPYDEINGSGLYSNYTFHASSRYKYNLGTTPWGAGCAKAVSQFIDTYDPDDSRLDDTWEHGLQFAADGVTPLLCTYDRAGEQLNYSKDLPDGMYTTEDEGYRIKKFLPEMGAQYNMNNDVPFFRYAQVLMMKAECLLRKGQEDEAATIVSQVRERAFKDAPAKATVTGTQLSANSNYDFGYVENYEIVDNGDSSPVEYGGFYDELGYEFACEWVRRRDMIRFGTYSTKSWLSHKPQGEKAEVFPIPQTVIDANPNLAQNPDYE</sequence>
<evidence type="ECO:0000313" key="9">
    <source>
        <dbReference type="EMBL" id="QGY43681.1"/>
    </source>
</evidence>
<keyword evidence="3 6" id="KW-0732">Signal</keyword>
<evidence type="ECO:0000259" key="8">
    <source>
        <dbReference type="Pfam" id="PF14322"/>
    </source>
</evidence>
<dbReference type="Pfam" id="PF07980">
    <property type="entry name" value="SusD_RagB"/>
    <property type="match status" value="1"/>
</dbReference>
<gene>
    <name evidence="9" type="ORF">GM418_08430</name>
</gene>
<proteinExistence type="inferred from homology"/>
<keyword evidence="5" id="KW-0998">Cell outer membrane</keyword>
<keyword evidence="10" id="KW-1185">Reference proteome</keyword>
<feature type="domain" description="SusD-like N-terminal" evidence="8">
    <location>
        <begin position="93"/>
        <end position="223"/>
    </location>
</feature>
<comment type="similarity">
    <text evidence="2">Belongs to the SusD family.</text>
</comment>
<evidence type="ECO:0000313" key="10">
    <source>
        <dbReference type="Proteomes" id="UP000428260"/>
    </source>
</evidence>
<evidence type="ECO:0000256" key="4">
    <source>
        <dbReference type="ARBA" id="ARBA00023136"/>
    </source>
</evidence>
<feature type="domain" description="RagB/SusD" evidence="7">
    <location>
        <begin position="269"/>
        <end position="535"/>
    </location>
</feature>
<dbReference type="Pfam" id="PF14322">
    <property type="entry name" value="SusD-like_3"/>
    <property type="match status" value="1"/>
</dbReference>
<feature type="chain" id="PRO_5026069923" evidence="6">
    <location>
        <begin position="22"/>
        <end position="536"/>
    </location>
</feature>
<accession>A0A6I6JMN9</accession>
<name>A0A6I6JMN9_9BACT</name>
<evidence type="ECO:0000259" key="7">
    <source>
        <dbReference type="Pfam" id="PF07980"/>
    </source>
</evidence>
<dbReference type="Gene3D" id="1.25.40.390">
    <property type="match status" value="1"/>
</dbReference>